<dbReference type="RefSeq" id="WP_209483905.1">
    <property type="nucleotide sequence ID" value="NZ_JAGGKQ010000005.1"/>
</dbReference>
<feature type="transmembrane region" description="Helical" evidence="2">
    <location>
        <begin position="21"/>
        <end position="42"/>
    </location>
</feature>
<keyword evidence="2" id="KW-0812">Transmembrane</keyword>
<protein>
    <submittedName>
        <fullName evidence="3">Uncharacterized protein</fullName>
    </submittedName>
</protein>
<comment type="caution">
    <text evidence="3">The sequence shown here is derived from an EMBL/GenBank/DDBJ whole genome shotgun (WGS) entry which is preliminary data.</text>
</comment>
<dbReference type="InterPro" id="IPR055685">
    <property type="entry name" value="DUF7261"/>
</dbReference>
<dbReference type="EMBL" id="JAGGKQ010000005">
    <property type="protein sequence ID" value="MBP1922078.1"/>
    <property type="molecule type" value="Genomic_DNA"/>
</dbReference>
<proteinExistence type="predicted"/>
<feature type="region of interest" description="Disordered" evidence="1">
    <location>
        <begin position="276"/>
        <end position="298"/>
    </location>
</feature>
<keyword evidence="2" id="KW-0472">Membrane</keyword>
<reference evidence="3" key="1">
    <citation type="submission" date="2021-03" db="EMBL/GenBank/DDBJ databases">
        <title>Genomic Encyclopedia of Type Strains, Phase IV (KMG-IV): sequencing the most valuable type-strain genomes for metagenomic binning, comparative biology and taxonomic classification.</title>
        <authorList>
            <person name="Goeker M."/>
        </authorList>
    </citation>
    <scope>NUCLEOTIDE SEQUENCE</scope>
    <source>
        <strain evidence="3">DSM 23564</strain>
    </source>
</reference>
<dbReference type="Pfam" id="PF23922">
    <property type="entry name" value="DUF7261"/>
    <property type="match status" value="1"/>
</dbReference>
<evidence type="ECO:0000256" key="2">
    <source>
        <dbReference type="SAM" id="Phobius"/>
    </source>
</evidence>
<evidence type="ECO:0000313" key="3">
    <source>
        <dbReference type="EMBL" id="MBP1922078.1"/>
    </source>
</evidence>
<name>A0A8T4GCA6_9EURY</name>
<keyword evidence="4" id="KW-1185">Reference proteome</keyword>
<dbReference type="AlphaFoldDB" id="A0A8T4GCA6"/>
<sequence>MADVKPPRVRGSDPEPDEDRAQMILITGLTLAVILVAVVLLLNTVIYTENLATRGVDAGGAEAVDFRDGTVEDVAAIMEREHRTESGSDGVGDDFNATMSVYSDATGDLRLRDGVIADVSAVTNETGHFIAQDELADGGYRAMTNESGTSDWTLATTVTRTRNYQLTVNERSLDEEPFTVVANRSGATWSMSVSGNASGDGIEVTVDNGTETLESESFDGSEDGSYTIDVTGGTVAGNEWKELVWAENVQNGAESYEIRYENGDAAAGTYHFVVDEMDDPSADPNEPYGTTPADRTAQPYVVDAVYSADVEVHHRTPELEYRDVVRVAPGENDA</sequence>
<gene>
    <name evidence="3" type="ORF">J2751_001083</name>
</gene>
<evidence type="ECO:0000256" key="1">
    <source>
        <dbReference type="SAM" id="MobiDB-lite"/>
    </source>
</evidence>
<dbReference type="Proteomes" id="UP000823588">
    <property type="component" value="Unassembled WGS sequence"/>
</dbReference>
<dbReference type="OrthoDB" id="238714at2157"/>
<organism evidence="3 4">
    <name type="scientific">Halorubrum alkaliphilum</name>
    <dbReference type="NCBI Taxonomy" id="261290"/>
    <lineage>
        <taxon>Archaea</taxon>
        <taxon>Methanobacteriati</taxon>
        <taxon>Methanobacteriota</taxon>
        <taxon>Stenosarchaea group</taxon>
        <taxon>Halobacteria</taxon>
        <taxon>Halobacteriales</taxon>
        <taxon>Haloferacaceae</taxon>
        <taxon>Halorubrum</taxon>
    </lineage>
</organism>
<evidence type="ECO:0000313" key="4">
    <source>
        <dbReference type="Proteomes" id="UP000823588"/>
    </source>
</evidence>
<keyword evidence="2" id="KW-1133">Transmembrane helix</keyword>
<accession>A0A8T4GCA6</accession>